<name>A0A1H9TAJ8_9CORY</name>
<dbReference type="AlphaFoldDB" id="A0A1H9TAJ8"/>
<dbReference type="NCBIfam" id="NF046112">
    <property type="entry name" value="MSMEG_6209_Nter"/>
    <property type="match status" value="1"/>
</dbReference>
<proteinExistence type="predicted"/>
<dbReference type="RefSeq" id="WP_092258181.1">
    <property type="nucleotide sequence ID" value="NZ_CP047199.1"/>
</dbReference>
<dbReference type="Gene3D" id="3.40.50.2300">
    <property type="match status" value="1"/>
</dbReference>
<dbReference type="EMBL" id="FOGQ01000005">
    <property type="protein sequence ID" value="SER94146.1"/>
    <property type="molecule type" value="Genomic_DNA"/>
</dbReference>
<evidence type="ECO:0008006" key="3">
    <source>
        <dbReference type="Google" id="ProtNLM"/>
    </source>
</evidence>
<reference evidence="2" key="1">
    <citation type="submission" date="2016-10" db="EMBL/GenBank/DDBJ databases">
        <authorList>
            <person name="Varghese N."/>
            <person name="Submissions S."/>
        </authorList>
    </citation>
    <scope>NUCLEOTIDE SEQUENCE [LARGE SCALE GENOMIC DNA]</scope>
    <source>
        <strain evidence="2">DSM 20524</strain>
    </source>
</reference>
<dbReference type="STRING" id="1121357.SAMN05661109_01384"/>
<gene>
    <name evidence="1" type="ORF">SAMN05661109_01384</name>
</gene>
<keyword evidence="2" id="KW-1185">Reference proteome</keyword>
<dbReference type="SUPFAM" id="SSF52788">
    <property type="entry name" value="Phosphotyrosine protein phosphatases I"/>
    <property type="match status" value="1"/>
</dbReference>
<evidence type="ECO:0000313" key="2">
    <source>
        <dbReference type="Proteomes" id="UP000198929"/>
    </source>
</evidence>
<dbReference type="Proteomes" id="UP000198929">
    <property type="component" value="Unassembled WGS sequence"/>
</dbReference>
<accession>A0A1H9TAJ8</accession>
<protein>
    <recommendedName>
        <fullName evidence="3">Protein-tyrosine-phosphatase</fullName>
    </recommendedName>
</protein>
<evidence type="ECO:0000313" key="1">
    <source>
        <dbReference type="EMBL" id="SER94146.1"/>
    </source>
</evidence>
<dbReference type="InterPro" id="IPR036196">
    <property type="entry name" value="Ptyr_pPase_sf"/>
</dbReference>
<dbReference type="Gene3D" id="1.10.8.1060">
    <property type="entry name" value="Corynebacterium glutamicum thioredoxin-dependent arsenate reductase, N-terminal domain"/>
    <property type="match status" value="1"/>
</dbReference>
<sequence>MTVINNIRKDLYSRFAYSIDTEAIDQVLDAALEEHSERAIVQDFVPVLAERDAYNELTLYAAPALHIEFANRSNRAMARAAAALARDLTGRRVTATVAPTHPENSTDEKVEWVMDERGLNAPVDEREHRTMRTPDLVIYLGADEAHDRAGRNASTIDVPDTDGMTVEQVRDVIDALTEKLSATLQKHDIAAESATLPA</sequence>
<organism evidence="1 2">
    <name type="scientific">Corynebacterium cystitidis DSM 20524</name>
    <dbReference type="NCBI Taxonomy" id="1121357"/>
    <lineage>
        <taxon>Bacteria</taxon>
        <taxon>Bacillati</taxon>
        <taxon>Actinomycetota</taxon>
        <taxon>Actinomycetes</taxon>
        <taxon>Mycobacteriales</taxon>
        <taxon>Corynebacteriaceae</taxon>
        <taxon>Corynebacterium</taxon>
    </lineage>
</organism>